<dbReference type="PANTHER" id="PTHR46394">
    <property type="entry name" value="ANNEXIN"/>
    <property type="match status" value="1"/>
</dbReference>
<evidence type="ECO:0000313" key="5">
    <source>
        <dbReference type="Proteomes" id="UP000000593"/>
    </source>
</evidence>
<dbReference type="CDD" id="cd07207">
    <property type="entry name" value="Pat_ExoU_VipD_like"/>
    <property type="match status" value="1"/>
</dbReference>
<keyword evidence="2" id="KW-0442">Lipid degradation</keyword>
<sequence>MNYNFKNLIFEGGGVKGIAYIGAMDVLNERNILEKITRVGGTSAGAINAILVGLGFTQSEIKDILWELNFKDFMDDSWNIVRDTERLISSYGWYKGDYFRAWIGKLIKQKTGSSESTFADIEAMKEKKRFKSLYFIGTNLSTSFSEVFSAEHTPKICVADAVRISMSIPLFFSAKRSIQGDVYVDGGVLDNYPIRLFDRLKYLDSNNYVKPIYYKNINSSIADIKKPVSQYVYNKETLGFRLDTKAEISMFLDHTEPPQTKIDSFFDYTWALVNTVIEAQQNSHLHSDDWLRTVYINSLGIKTTDFDLSDDQKNELMLSGSKGTLQYFDWFDSDEPKLNK</sequence>
<gene>
    <name evidence="4" type="primary">PG1879</name>
    <name evidence="4" type="ordered locus">PBPRB1472</name>
</gene>
<dbReference type="HOGENOM" id="CLU_047251_3_1_6"/>
<dbReference type="InterPro" id="IPR002641">
    <property type="entry name" value="PNPLA_dom"/>
</dbReference>
<feature type="active site" description="Nucleophile" evidence="2">
    <location>
        <position position="43"/>
    </location>
</feature>
<dbReference type="GO" id="GO:0016042">
    <property type="term" value="P:lipid catabolic process"/>
    <property type="evidence" value="ECO:0007669"/>
    <property type="project" value="UniProtKB-UniRule"/>
</dbReference>
<evidence type="ECO:0000256" key="1">
    <source>
        <dbReference type="ARBA" id="ARBA00023098"/>
    </source>
</evidence>
<feature type="short sequence motif" description="GXGXXG" evidence="2">
    <location>
        <begin position="12"/>
        <end position="17"/>
    </location>
</feature>
<dbReference type="RefSeq" id="WP_011221502.1">
    <property type="nucleotide sequence ID" value="NC_006371.1"/>
</dbReference>
<dbReference type="AlphaFoldDB" id="Q6LH92"/>
<dbReference type="KEGG" id="ppr:PBPRB1472"/>
<feature type="domain" description="PNPLA" evidence="3">
    <location>
        <begin position="8"/>
        <end position="198"/>
    </location>
</feature>
<dbReference type="Gene3D" id="3.40.1090.10">
    <property type="entry name" value="Cytosolic phospholipase A2 catalytic domain"/>
    <property type="match status" value="2"/>
</dbReference>
<dbReference type="EMBL" id="CR378679">
    <property type="protein sequence ID" value="CAG23338.1"/>
    <property type="molecule type" value="Genomic_DNA"/>
</dbReference>
<feature type="short sequence motif" description="DGA/G" evidence="2">
    <location>
        <begin position="185"/>
        <end position="187"/>
    </location>
</feature>
<dbReference type="PROSITE" id="PS51635">
    <property type="entry name" value="PNPLA"/>
    <property type="match status" value="1"/>
</dbReference>
<dbReference type="STRING" id="298386.PBPRB1472"/>
<dbReference type="Proteomes" id="UP000000593">
    <property type="component" value="Chromosome 2"/>
</dbReference>
<organism evidence="4 5">
    <name type="scientific">Photobacterium profundum (strain SS9)</name>
    <dbReference type="NCBI Taxonomy" id="298386"/>
    <lineage>
        <taxon>Bacteria</taxon>
        <taxon>Pseudomonadati</taxon>
        <taxon>Pseudomonadota</taxon>
        <taxon>Gammaproteobacteria</taxon>
        <taxon>Vibrionales</taxon>
        <taxon>Vibrionaceae</taxon>
        <taxon>Photobacterium</taxon>
    </lineage>
</organism>
<dbReference type="SUPFAM" id="SSF52151">
    <property type="entry name" value="FabD/lysophospholipase-like"/>
    <property type="match status" value="1"/>
</dbReference>
<keyword evidence="2" id="KW-0378">Hydrolase</keyword>
<proteinExistence type="predicted"/>
<evidence type="ECO:0000259" key="3">
    <source>
        <dbReference type="PROSITE" id="PS51635"/>
    </source>
</evidence>
<dbReference type="GO" id="GO:0016787">
    <property type="term" value="F:hydrolase activity"/>
    <property type="evidence" value="ECO:0007669"/>
    <property type="project" value="UniProtKB-UniRule"/>
</dbReference>
<dbReference type="Pfam" id="PF01734">
    <property type="entry name" value="Patatin"/>
    <property type="match status" value="1"/>
</dbReference>
<dbReference type="PANTHER" id="PTHR46394:SF1">
    <property type="entry name" value="PNPLA DOMAIN-CONTAINING PROTEIN"/>
    <property type="match status" value="1"/>
</dbReference>
<dbReference type="InterPro" id="IPR052580">
    <property type="entry name" value="Lipid_Hydrolase"/>
</dbReference>
<dbReference type="eggNOG" id="COG1752">
    <property type="taxonomic scope" value="Bacteria"/>
</dbReference>
<protein>
    <recommendedName>
        <fullName evidence="3">PNPLA domain-containing protein</fullName>
    </recommendedName>
</protein>
<keyword evidence="1 2" id="KW-0443">Lipid metabolism</keyword>
<name>Q6LH92_PHOPR</name>
<accession>Q6LH92</accession>
<evidence type="ECO:0000256" key="2">
    <source>
        <dbReference type="PROSITE-ProRule" id="PRU01161"/>
    </source>
</evidence>
<dbReference type="InterPro" id="IPR016035">
    <property type="entry name" value="Acyl_Trfase/lysoPLipase"/>
</dbReference>
<feature type="active site" description="Proton acceptor" evidence="2">
    <location>
        <position position="185"/>
    </location>
</feature>
<reference evidence="5" key="1">
    <citation type="journal article" date="2005" name="Science">
        <title>Life at depth: Photobacterium profundum genome sequence and expression analysis.</title>
        <authorList>
            <person name="Vezzi A."/>
            <person name="Campanaro S."/>
            <person name="D'Angelo M."/>
            <person name="Simonato F."/>
            <person name="Vitulo N."/>
            <person name="Lauro F.M."/>
            <person name="Cestaro A."/>
            <person name="Malacrida G."/>
            <person name="Simionati B."/>
            <person name="Cannata N."/>
            <person name="Romualdi C."/>
            <person name="Bartlett D.H."/>
            <person name="Valle G."/>
        </authorList>
    </citation>
    <scope>NUCLEOTIDE SEQUENCE [LARGE SCALE GENOMIC DNA]</scope>
    <source>
        <strain evidence="5">ATCC BAA-1253 / SS9</strain>
    </source>
</reference>
<keyword evidence="5" id="KW-1185">Reference proteome</keyword>
<evidence type="ECO:0000313" key="4">
    <source>
        <dbReference type="EMBL" id="CAG23338.1"/>
    </source>
</evidence>
<feature type="short sequence motif" description="GXSXG" evidence="2">
    <location>
        <begin position="41"/>
        <end position="45"/>
    </location>
</feature>